<name>C6M7P1_NEISI</name>
<dbReference type="EMBL" id="ACKO02000017">
    <property type="protein sequence ID" value="EET43615.1"/>
    <property type="molecule type" value="Genomic_DNA"/>
</dbReference>
<dbReference type="AlphaFoldDB" id="C6M7P1"/>
<dbReference type="Proteomes" id="UP000005365">
    <property type="component" value="Unassembled WGS sequence"/>
</dbReference>
<proteinExistence type="predicted"/>
<organism evidence="1 2">
    <name type="scientific">Neisseria sicca ATCC 29256</name>
    <dbReference type="NCBI Taxonomy" id="547045"/>
    <lineage>
        <taxon>Bacteria</taxon>
        <taxon>Pseudomonadati</taxon>
        <taxon>Pseudomonadota</taxon>
        <taxon>Betaproteobacteria</taxon>
        <taxon>Neisseriales</taxon>
        <taxon>Neisseriaceae</taxon>
        <taxon>Neisseria</taxon>
    </lineage>
</organism>
<keyword evidence="2" id="KW-1185">Reference proteome</keyword>
<accession>C6M7P1</accession>
<gene>
    <name evidence="1" type="ORF">NEISICOT_02553</name>
</gene>
<evidence type="ECO:0000313" key="2">
    <source>
        <dbReference type="Proteomes" id="UP000005365"/>
    </source>
</evidence>
<reference evidence="1" key="1">
    <citation type="submission" date="2009-07" db="EMBL/GenBank/DDBJ databases">
        <authorList>
            <person name="Weinstock G."/>
            <person name="Sodergren E."/>
            <person name="Clifton S."/>
            <person name="Fulton L."/>
            <person name="Fulton B."/>
            <person name="Courtney L."/>
            <person name="Fronick C."/>
            <person name="Harrison M."/>
            <person name="Strong C."/>
            <person name="Farmer C."/>
            <person name="Delahaunty K."/>
            <person name="Markovic C."/>
            <person name="Hall O."/>
            <person name="Minx P."/>
            <person name="Tomlinson C."/>
            <person name="Mitreva M."/>
            <person name="Nelson J."/>
            <person name="Hou S."/>
            <person name="Wollam A."/>
            <person name="Pepin K.H."/>
            <person name="Johnson M."/>
            <person name="Bhonagiri V."/>
            <person name="Nash W.E."/>
            <person name="Warren W."/>
            <person name="Chinwalla A."/>
            <person name="Mardis E.R."/>
            <person name="Wilson R.K."/>
        </authorList>
    </citation>
    <scope>NUCLEOTIDE SEQUENCE [LARGE SCALE GENOMIC DNA]</scope>
    <source>
        <strain evidence="1">ATCC 29256</strain>
    </source>
</reference>
<sequence length="39" mass="4572">MSGLKYCVSWLLLSLHVKIENRRIIGEMFETLQSNCVFL</sequence>
<protein>
    <submittedName>
        <fullName evidence="1">Uncharacterized protein</fullName>
    </submittedName>
</protein>
<evidence type="ECO:0000313" key="1">
    <source>
        <dbReference type="EMBL" id="EET43615.1"/>
    </source>
</evidence>
<comment type="caution">
    <text evidence="1">The sequence shown here is derived from an EMBL/GenBank/DDBJ whole genome shotgun (WGS) entry which is preliminary data.</text>
</comment>